<name>A0A1Y3U3Y3_9ACTN</name>
<dbReference type="RefSeq" id="WP_143349790.1">
    <property type="nucleotide sequence ID" value="NZ_NFHO01000004.1"/>
</dbReference>
<feature type="region of interest" description="Disordered" evidence="1">
    <location>
        <begin position="89"/>
        <end position="293"/>
    </location>
</feature>
<feature type="region of interest" description="Disordered" evidence="1">
    <location>
        <begin position="313"/>
        <end position="363"/>
    </location>
</feature>
<evidence type="ECO:0008006" key="4">
    <source>
        <dbReference type="Google" id="ProtNLM"/>
    </source>
</evidence>
<dbReference type="eggNOG" id="COG1278">
    <property type="taxonomic scope" value="Bacteria"/>
</dbReference>
<evidence type="ECO:0000313" key="2">
    <source>
        <dbReference type="EMBL" id="OUN43471.1"/>
    </source>
</evidence>
<accession>A0A1Y3U3Y3</accession>
<proteinExistence type="predicted"/>
<feature type="compositionally biased region" description="Low complexity" evidence="1">
    <location>
        <begin position="138"/>
        <end position="149"/>
    </location>
</feature>
<feature type="compositionally biased region" description="Polar residues" evidence="1">
    <location>
        <begin position="259"/>
        <end position="273"/>
    </location>
</feature>
<comment type="caution">
    <text evidence="2">The sequence shown here is derived from an EMBL/GenBank/DDBJ whole genome shotgun (WGS) entry which is preliminary data.</text>
</comment>
<dbReference type="AlphaFoldDB" id="A0A1Y3U3Y3"/>
<feature type="compositionally biased region" description="Low complexity" evidence="1">
    <location>
        <begin position="274"/>
        <end position="287"/>
    </location>
</feature>
<sequence>MSSQQQPQLSQGNRMYLYRMLKAAIGTGRQTFITQIEEALAADGLAAEDMGFADARALMEALGDIVTLTVFKGGRVYATLVAQPEWDEALESADDSPKPAGGKSAGKPWKRKKGARGLKPVRPRIVPRETADESANVETAESASAEQETPVALSETPATSQEAPARAPEALVAPEGSAEADVSATHEAAADASGEATAHDAEEPTTRAASETDGAEQRGPSMSAKGDGLEPSGAATDSEENPSATAGDTRIGSPEPASDAQQGRAETTNNAVQETAGATGGEAPEATVRAPEPAFSLTVTFDPDRADAGVTTLESTPVTNEASTAETAAEAPSGGKLGTNETAADEPEAKAADSNAATTEPRPVDLSMYPQDFAAEVYCPASIMAELAALLPYGADALGIAGEYFYIACLRGTADLSRGRASFPLYYLHDGERHAATVRLKKRAVSNLAWAIDAVEIDR</sequence>
<reference evidence="3" key="1">
    <citation type="submission" date="2017-04" db="EMBL/GenBank/DDBJ databases">
        <title>Function of individual gut microbiota members based on whole genome sequencing of pure cultures obtained from chicken caecum.</title>
        <authorList>
            <person name="Medvecky M."/>
            <person name="Cejkova D."/>
            <person name="Polansky O."/>
            <person name="Karasova D."/>
            <person name="Kubasova T."/>
            <person name="Cizek A."/>
            <person name="Rychlik I."/>
        </authorList>
    </citation>
    <scope>NUCLEOTIDE SEQUENCE [LARGE SCALE GENOMIC DNA]</scope>
    <source>
        <strain evidence="3">An70</strain>
    </source>
</reference>
<dbReference type="Proteomes" id="UP000196560">
    <property type="component" value="Unassembled WGS sequence"/>
</dbReference>
<feature type="compositionally biased region" description="Low complexity" evidence="1">
    <location>
        <begin position="179"/>
        <end position="196"/>
    </location>
</feature>
<dbReference type="STRING" id="1118060.GCA_000311845_00767"/>
<organism evidence="2 3">
    <name type="scientific">Enorma massiliensis</name>
    <dbReference type="NCBI Taxonomy" id="1472761"/>
    <lineage>
        <taxon>Bacteria</taxon>
        <taxon>Bacillati</taxon>
        <taxon>Actinomycetota</taxon>
        <taxon>Coriobacteriia</taxon>
        <taxon>Coriobacteriales</taxon>
        <taxon>Coriobacteriaceae</taxon>
        <taxon>Enorma</taxon>
    </lineage>
</organism>
<feature type="compositionally biased region" description="Basic residues" evidence="1">
    <location>
        <begin position="108"/>
        <end position="122"/>
    </location>
</feature>
<protein>
    <recommendedName>
        <fullName evidence="4">DUF3825 domain-containing protein</fullName>
    </recommendedName>
</protein>
<dbReference type="EMBL" id="NFHO01000004">
    <property type="protein sequence ID" value="OUN43471.1"/>
    <property type="molecule type" value="Genomic_DNA"/>
</dbReference>
<evidence type="ECO:0000313" key="3">
    <source>
        <dbReference type="Proteomes" id="UP000196560"/>
    </source>
</evidence>
<feature type="compositionally biased region" description="Low complexity" evidence="1">
    <location>
        <begin position="319"/>
        <end position="331"/>
    </location>
</feature>
<evidence type="ECO:0000256" key="1">
    <source>
        <dbReference type="SAM" id="MobiDB-lite"/>
    </source>
</evidence>
<keyword evidence="3" id="KW-1185">Reference proteome</keyword>
<gene>
    <name evidence="2" type="ORF">B5G21_04915</name>
</gene>